<dbReference type="Proteomes" id="UP000036867">
    <property type="component" value="Unassembled WGS sequence"/>
</dbReference>
<dbReference type="Pfam" id="PF13408">
    <property type="entry name" value="Zn_ribbon_recom"/>
    <property type="match status" value="1"/>
</dbReference>
<dbReference type="Gene3D" id="3.90.1750.20">
    <property type="entry name" value="Putative Large Serine Recombinase, Chain B, Domain 2"/>
    <property type="match status" value="1"/>
</dbReference>
<dbReference type="PROSITE" id="PS51736">
    <property type="entry name" value="RECOMBINASES_3"/>
    <property type="match status" value="1"/>
</dbReference>
<organism evidence="3 4">
    <name type="scientific">Viridibacillus arvi</name>
    <dbReference type="NCBI Taxonomy" id="263475"/>
    <lineage>
        <taxon>Bacteria</taxon>
        <taxon>Bacillati</taxon>
        <taxon>Bacillota</taxon>
        <taxon>Bacilli</taxon>
        <taxon>Bacillales</taxon>
        <taxon>Caryophanaceae</taxon>
        <taxon>Viridibacillus</taxon>
    </lineage>
</organism>
<evidence type="ECO:0000313" key="3">
    <source>
        <dbReference type="EMBL" id="KOO51896.1"/>
    </source>
</evidence>
<dbReference type="InterPro" id="IPR025827">
    <property type="entry name" value="Zn_ribbon_recom_dom"/>
</dbReference>
<dbReference type="PANTHER" id="PTHR30461:SF23">
    <property type="entry name" value="DNA RECOMBINASE-RELATED"/>
    <property type="match status" value="1"/>
</dbReference>
<dbReference type="GO" id="GO:0003677">
    <property type="term" value="F:DNA binding"/>
    <property type="evidence" value="ECO:0007669"/>
    <property type="project" value="InterPro"/>
</dbReference>
<dbReference type="GeneID" id="301135566"/>
<dbReference type="InterPro" id="IPR011109">
    <property type="entry name" value="DNA_bind_recombinase_dom"/>
</dbReference>
<dbReference type="Pfam" id="PF07508">
    <property type="entry name" value="Recombinase"/>
    <property type="match status" value="1"/>
</dbReference>
<dbReference type="CDD" id="cd00338">
    <property type="entry name" value="Ser_Recombinase"/>
    <property type="match status" value="1"/>
</dbReference>
<keyword evidence="4" id="KW-1185">Reference proteome</keyword>
<comment type="caution">
    <text evidence="3">The sequence shown here is derived from an EMBL/GenBank/DDBJ whole genome shotgun (WGS) entry which is preliminary data.</text>
</comment>
<feature type="domain" description="Resolvase/invertase-type recombinase catalytic" evidence="1">
    <location>
        <begin position="6"/>
        <end position="154"/>
    </location>
</feature>
<reference evidence="4" key="1">
    <citation type="submission" date="2015-08" db="EMBL/GenBank/DDBJ databases">
        <title>Fjat-10028 dsm 16317.</title>
        <authorList>
            <person name="Liu B."/>
            <person name="Wang J."/>
            <person name="Zhu Y."/>
            <person name="Liu G."/>
            <person name="Chen Q."/>
            <person name="Chen Z."/>
            <person name="Lan J."/>
            <person name="Che J."/>
            <person name="Ge C."/>
            <person name="Shi H."/>
            <person name="Pan Z."/>
            <person name="Liu X."/>
        </authorList>
    </citation>
    <scope>NUCLEOTIDE SEQUENCE [LARGE SCALE GENOMIC DNA]</scope>
    <source>
        <strain evidence="4">DSM 16317</strain>
    </source>
</reference>
<protein>
    <recommendedName>
        <fullName evidence="5">Resolvase</fullName>
    </recommendedName>
</protein>
<dbReference type="PANTHER" id="PTHR30461">
    <property type="entry name" value="DNA-INVERTASE FROM LAMBDOID PROPHAGE"/>
    <property type="match status" value="1"/>
</dbReference>
<dbReference type="InterPro" id="IPR036162">
    <property type="entry name" value="Resolvase-like_N_sf"/>
</dbReference>
<dbReference type="RefSeq" id="WP_053416063.1">
    <property type="nucleotide sequence ID" value="NZ_LILB01000001.1"/>
</dbReference>
<evidence type="ECO:0000259" key="2">
    <source>
        <dbReference type="PROSITE" id="PS51737"/>
    </source>
</evidence>
<dbReference type="Gene3D" id="3.40.50.1390">
    <property type="entry name" value="Resolvase, N-terminal catalytic domain"/>
    <property type="match status" value="1"/>
</dbReference>
<dbReference type="AlphaFoldDB" id="A0A0M0LLM0"/>
<dbReference type="OrthoDB" id="9797501at2"/>
<dbReference type="SUPFAM" id="SSF53041">
    <property type="entry name" value="Resolvase-like"/>
    <property type="match status" value="1"/>
</dbReference>
<feature type="domain" description="Recombinase" evidence="2">
    <location>
        <begin position="162"/>
        <end position="269"/>
    </location>
</feature>
<evidence type="ECO:0000313" key="4">
    <source>
        <dbReference type="Proteomes" id="UP000036867"/>
    </source>
</evidence>
<sequence length="482" mass="55095">MENNLRTVEYERVSTDEQAVEGYSLTSQQEKVRKFIESQGNWDLVDTYIDDGYSAKDLNRPAMKKLIEDAKMGKFDVVVFYKLDRLVRSVSSLHTLLKTFEENGVMIKSVTEVFDTTSALGRFFLTLVAAMAEWERETISERVLLNMGKKAEVGERNGAKAPFGYKSINSKLEIHEEEALLVKEIFRLYNDGKGLRSIAKYLQQLNIDKDIRTISRMLENPVYCGKVRWGHNSNRIETIIIKSEHIPAIIREETYVEAQNRRIANTKEGKKATSPYPFSGVLRCARCGSALSGQFKKERGTKHYICIGKKNKGTCDLPIFTEKTLISEFLKGLSTDNLESFINSIVPNLEGSVSEQNNDLIIAEIEKQLNIIKKRKKNWMLALGDGIMTHKDYSEMMSQVLKEENLLIEQVNNLSSKKNVKDTSQIIEHAKNISVIWDRANENDKKNFINLLFEEIVVDVPSDYRRGRGNSPSVDIKEVKLR</sequence>
<name>A0A0M0LLM0_9BACL</name>
<dbReference type="InterPro" id="IPR006119">
    <property type="entry name" value="Resolv_N"/>
</dbReference>
<dbReference type="Pfam" id="PF00239">
    <property type="entry name" value="Resolvase"/>
    <property type="match status" value="1"/>
</dbReference>
<dbReference type="InterPro" id="IPR038109">
    <property type="entry name" value="DNA_bind_recomb_sf"/>
</dbReference>
<dbReference type="InterPro" id="IPR050639">
    <property type="entry name" value="SSR_resolvase"/>
</dbReference>
<evidence type="ECO:0000259" key="1">
    <source>
        <dbReference type="PROSITE" id="PS51736"/>
    </source>
</evidence>
<accession>A0A0M0LLM0</accession>
<dbReference type="GO" id="GO:0000150">
    <property type="term" value="F:DNA strand exchange activity"/>
    <property type="evidence" value="ECO:0007669"/>
    <property type="project" value="InterPro"/>
</dbReference>
<evidence type="ECO:0008006" key="5">
    <source>
        <dbReference type="Google" id="ProtNLM"/>
    </source>
</evidence>
<proteinExistence type="predicted"/>
<gene>
    <name evidence="3" type="ORF">AMD00_05540</name>
</gene>
<dbReference type="SMART" id="SM00857">
    <property type="entry name" value="Resolvase"/>
    <property type="match status" value="1"/>
</dbReference>
<dbReference type="EMBL" id="LILB01000001">
    <property type="protein sequence ID" value="KOO51896.1"/>
    <property type="molecule type" value="Genomic_DNA"/>
</dbReference>
<dbReference type="PROSITE" id="PS51737">
    <property type="entry name" value="RECOMBINASE_DNA_BIND"/>
    <property type="match status" value="1"/>
</dbReference>